<keyword evidence="2 4" id="KW-0444">Lipid biosynthesis</keyword>
<evidence type="ECO:0000313" key="7">
    <source>
        <dbReference type="EnsemblMetazoa" id="AALB016230-PA"/>
    </source>
</evidence>
<dbReference type="InterPro" id="IPR036291">
    <property type="entry name" value="NAD(P)-bd_dom_sf"/>
</dbReference>
<evidence type="ECO:0000256" key="4">
    <source>
        <dbReference type="RuleBase" id="RU363097"/>
    </source>
</evidence>
<evidence type="ECO:0000313" key="8">
    <source>
        <dbReference type="Proteomes" id="UP000069272"/>
    </source>
</evidence>
<proteinExistence type="inferred from homology"/>
<accession>A0A8W7K7L1</accession>
<dbReference type="GO" id="GO:0102965">
    <property type="term" value="F:alcohol-forming long-chain fatty acyl-CoA reductase activity"/>
    <property type="evidence" value="ECO:0007669"/>
    <property type="project" value="UniProtKB-EC"/>
</dbReference>
<dbReference type="Pfam" id="PF07993">
    <property type="entry name" value="NAD_binding_4"/>
    <property type="match status" value="1"/>
</dbReference>
<keyword evidence="4" id="KW-0521">NADP</keyword>
<evidence type="ECO:0000259" key="5">
    <source>
        <dbReference type="Pfam" id="PF03015"/>
    </source>
</evidence>
<dbReference type="EC" id="1.2.1.84" evidence="4"/>
<keyword evidence="4" id="KW-1133">Transmembrane helix</keyword>
<evidence type="ECO:0000256" key="2">
    <source>
        <dbReference type="ARBA" id="ARBA00022516"/>
    </source>
</evidence>
<evidence type="ECO:0000256" key="1">
    <source>
        <dbReference type="ARBA" id="ARBA00005928"/>
    </source>
</evidence>
<dbReference type="CDD" id="cd09071">
    <property type="entry name" value="FAR_C"/>
    <property type="match status" value="1"/>
</dbReference>
<dbReference type="SUPFAM" id="SSF51735">
    <property type="entry name" value="NAD(P)-binding Rossmann-fold domains"/>
    <property type="match status" value="1"/>
</dbReference>
<dbReference type="AlphaFoldDB" id="A0A8W7K7L1"/>
<feature type="domain" description="Fatty acyl-CoA reductase C-terminal" evidence="5">
    <location>
        <begin position="175"/>
        <end position="251"/>
    </location>
</feature>
<reference evidence="7 8" key="1">
    <citation type="journal article" date="2017" name="G3 (Bethesda)">
        <title>The Physical Genome Mapping of Anopheles albimanus Corrected Scaffold Misassemblies and Identified Interarm Rearrangements in Genus Anopheles.</title>
        <authorList>
            <person name="Artemov G.N."/>
            <person name="Peery A.N."/>
            <person name="Jiang X."/>
            <person name="Tu Z."/>
            <person name="Stegniy V.N."/>
            <person name="Sharakhova M.V."/>
            <person name="Sharakhov I.V."/>
        </authorList>
    </citation>
    <scope>NUCLEOTIDE SEQUENCE [LARGE SCALE GENOMIC DNA]</scope>
    <source>
        <strain evidence="7 8">ALBI9_A</strain>
    </source>
</reference>
<dbReference type="InterPro" id="IPR026055">
    <property type="entry name" value="FAR"/>
</dbReference>
<evidence type="ECO:0000259" key="6">
    <source>
        <dbReference type="Pfam" id="PF07993"/>
    </source>
</evidence>
<dbReference type="PANTHER" id="PTHR11011:SF60">
    <property type="entry name" value="FATTY ACYL-COA REDUCTASE-RELATED"/>
    <property type="match status" value="1"/>
</dbReference>
<reference evidence="7" key="2">
    <citation type="submission" date="2022-08" db="UniProtKB">
        <authorList>
            <consortium name="EnsemblMetazoa"/>
        </authorList>
    </citation>
    <scope>IDENTIFICATION</scope>
    <source>
        <strain evidence="7">STECLA/ALBI9_A</strain>
    </source>
</reference>
<protein>
    <recommendedName>
        <fullName evidence="4">Fatty acyl-CoA reductase</fullName>
        <ecNumber evidence="4">1.2.1.84</ecNumber>
    </recommendedName>
</protein>
<dbReference type="EnsemblMetazoa" id="AALB016230-RA">
    <property type="protein sequence ID" value="AALB016230-PA"/>
    <property type="gene ID" value="AALB016230"/>
</dbReference>
<keyword evidence="4" id="KW-0812">Transmembrane</keyword>
<dbReference type="InterPro" id="IPR013120">
    <property type="entry name" value="FAR_NAD-bd"/>
</dbReference>
<dbReference type="GO" id="GO:0080019">
    <property type="term" value="F:alcohol-forming very long-chain fatty acyl-CoA reductase activity"/>
    <property type="evidence" value="ECO:0007669"/>
    <property type="project" value="InterPro"/>
</dbReference>
<dbReference type="Gene3D" id="3.40.50.720">
    <property type="entry name" value="NAD(P)-binding Rossmann-like Domain"/>
    <property type="match status" value="1"/>
</dbReference>
<keyword evidence="4" id="KW-0472">Membrane</keyword>
<comment type="function">
    <text evidence="4">Catalyzes the reduction of fatty acyl-CoA to fatty alcohols.</text>
</comment>
<organism evidence="7 8">
    <name type="scientific">Anopheles albimanus</name>
    <name type="common">New world malaria mosquito</name>
    <dbReference type="NCBI Taxonomy" id="7167"/>
    <lineage>
        <taxon>Eukaryota</taxon>
        <taxon>Metazoa</taxon>
        <taxon>Ecdysozoa</taxon>
        <taxon>Arthropoda</taxon>
        <taxon>Hexapoda</taxon>
        <taxon>Insecta</taxon>
        <taxon>Pterygota</taxon>
        <taxon>Neoptera</taxon>
        <taxon>Endopterygota</taxon>
        <taxon>Diptera</taxon>
        <taxon>Nematocera</taxon>
        <taxon>Culicoidea</taxon>
        <taxon>Culicidae</taxon>
        <taxon>Anophelinae</taxon>
        <taxon>Anopheles</taxon>
    </lineage>
</organism>
<keyword evidence="3 4" id="KW-0443">Lipid metabolism</keyword>
<keyword evidence="4" id="KW-0560">Oxidoreductase</keyword>
<dbReference type="GO" id="GO:0005777">
    <property type="term" value="C:peroxisome"/>
    <property type="evidence" value="ECO:0007669"/>
    <property type="project" value="TreeGrafter"/>
</dbReference>
<dbReference type="GO" id="GO:0035336">
    <property type="term" value="P:long-chain fatty-acyl-CoA metabolic process"/>
    <property type="evidence" value="ECO:0007669"/>
    <property type="project" value="TreeGrafter"/>
</dbReference>
<dbReference type="Proteomes" id="UP000069272">
    <property type="component" value="Chromosome 2L"/>
</dbReference>
<comment type="similarity">
    <text evidence="1 4">Belongs to the fatty acyl-CoA reductase family.</text>
</comment>
<feature type="domain" description="Thioester reductase (TE)" evidence="6">
    <location>
        <begin position="64"/>
        <end position="133"/>
    </location>
</feature>
<keyword evidence="8" id="KW-1185">Reference proteome</keyword>
<dbReference type="PANTHER" id="PTHR11011">
    <property type="entry name" value="MALE STERILITY PROTEIN 2-RELATED"/>
    <property type="match status" value="1"/>
</dbReference>
<dbReference type="InterPro" id="IPR033640">
    <property type="entry name" value="FAR_C"/>
</dbReference>
<comment type="catalytic activity">
    <reaction evidence="4">
        <text>a long-chain fatty acyl-CoA + 2 NADPH + 2 H(+) = a long-chain primary fatty alcohol + 2 NADP(+) + CoA</text>
        <dbReference type="Rhea" id="RHEA:52716"/>
        <dbReference type="ChEBI" id="CHEBI:15378"/>
        <dbReference type="ChEBI" id="CHEBI:57287"/>
        <dbReference type="ChEBI" id="CHEBI:57783"/>
        <dbReference type="ChEBI" id="CHEBI:58349"/>
        <dbReference type="ChEBI" id="CHEBI:77396"/>
        <dbReference type="ChEBI" id="CHEBI:83139"/>
        <dbReference type="EC" id="1.2.1.84"/>
    </reaction>
</comment>
<dbReference type="Pfam" id="PF03015">
    <property type="entry name" value="Sterile"/>
    <property type="match status" value="1"/>
</dbReference>
<sequence length="297" mass="34590">MSDTEQVKEVSPTSTDTFEVDRAINKSFKSKLGSAGSKAKGRHKLRCQTNRIVSSFKVQSFATSDVRLDQALKKAIEVNVRGTRDLLRIAEKIVNLEVFIYISTAYSSCPQSVIKEQFYTPPSDPERMIQLVESMDERLEEHMNKMMLPVAVVRPSTKSKYMYELYKLLYHLLLAFLIDTYLRAIKRTPRATVSEYFANGKWTFENENMQSLRDRLSPDDQIMFPCNVKKLVWVDYFWTYTHGLRKHIANEPLENLDEAIKRHKQMRILHFFILVAYYSVCALILFYLVKAVGILLF</sequence>
<feature type="transmembrane region" description="Helical" evidence="4">
    <location>
        <begin position="268"/>
        <end position="289"/>
    </location>
</feature>
<name>A0A8W7K7L1_ANOAL</name>
<evidence type="ECO:0000256" key="3">
    <source>
        <dbReference type="ARBA" id="ARBA00023098"/>
    </source>
</evidence>